<feature type="domain" description="KEN" evidence="7">
    <location>
        <begin position="467"/>
        <end position="613"/>
    </location>
</feature>
<dbReference type="CDD" id="cd01670">
    <property type="entry name" value="Death"/>
    <property type="match status" value="1"/>
</dbReference>
<dbReference type="Pfam" id="PF06479">
    <property type="entry name" value="Ribonuc_2-5A"/>
    <property type="match status" value="1"/>
</dbReference>
<dbReference type="Gene3D" id="1.10.533.10">
    <property type="entry name" value="Death Domain, Fas"/>
    <property type="match status" value="1"/>
</dbReference>
<evidence type="ECO:0000256" key="3">
    <source>
        <dbReference type="ARBA" id="ARBA00022840"/>
    </source>
</evidence>
<dbReference type="Gene3D" id="1.10.510.10">
    <property type="entry name" value="Transferase(Phosphotransferase) domain 1"/>
    <property type="match status" value="1"/>
</dbReference>
<dbReference type="InterPro" id="IPR000719">
    <property type="entry name" value="Prot_kinase_dom"/>
</dbReference>
<keyword evidence="3 4" id="KW-0067">ATP-binding</keyword>
<dbReference type="InterPro" id="IPR011029">
    <property type="entry name" value="DEATH-like_dom_sf"/>
</dbReference>
<dbReference type="SMART" id="SM00220">
    <property type="entry name" value="S_TKc"/>
    <property type="match status" value="1"/>
</dbReference>
<dbReference type="InterPro" id="IPR008271">
    <property type="entry name" value="Ser/Thr_kinase_AS"/>
</dbReference>
<dbReference type="PROSITE" id="PS50011">
    <property type="entry name" value="PROTEIN_KINASE_DOM"/>
    <property type="match status" value="1"/>
</dbReference>
<evidence type="ECO:0000259" key="7">
    <source>
        <dbReference type="PROSITE" id="PS51392"/>
    </source>
</evidence>
<dbReference type="Proteomes" id="UP001642540">
    <property type="component" value="Unassembled WGS sequence"/>
</dbReference>
<dbReference type="InterPro" id="IPR045133">
    <property type="entry name" value="IRE1/2-like"/>
</dbReference>
<evidence type="ECO:0000313" key="8">
    <source>
        <dbReference type="EMBL" id="CAL8121035.1"/>
    </source>
</evidence>
<feature type="binding site" evidence="4">
    <location>
        <position position="215"/>
    </location>
    <ligand>
        <name>ATP</name>
        <dbReference type="ChEBI" id="CHEBI:30616"/>
    </ligand>
</feature>
<keyword evidence="9" id="KW-1185">Reference proteome</keyword>
<accession>A0ABP1RB13</accession>
<dbReference type="PROSITE" id="PS00108">
    <property type="entry name" value="PROTEIN_KINASE_ST"/>
    <property type="match status" value="1"/>
</dbReference>
<evidence type="ECO:0000256" key="4">
    <source>
        <dbReference type="PROSITE-ProRule" id="PRU10141"/>
    </source>
</evidence>
<dbReference type="InterPro" id="IPR010513">
    <property type="entry name" value="KEN_dom"/>
</dbReference>
<evidence type="ECO:0000259" key="5">
    <source>
        <dbReference type="PROSITE" id="PS50011"/>
    </source>
</evidence>
<evidence type="ECO:0000313" key="9">
    <source>
        <dbReference type="Proteomes" id="UP001642540"/>
    </source>
</evidence>
<dbReference type="Gene3D" id="3.30.200.20">
    <property type="entry name" value="Phosphorylase Kinase, domain 1"/>
    <property type="match status" value="1"/>
</dbReference>
<evidence type="ECO:0000259" key="6">
    <source>
        <dbReference type="PROSITE" id="PS50017"/>
    </source>
</evidence>
<dbReference type="InterPro" id="IPR017441">
    <property type="entry name" value="Protein_kinase_ATP_BS"/>
</dbReference>
<dbReference type="SUPFAM" id="SSF56112">
    <property type="entry name" value="Protein kinase-like (PK-like)"/>
    <property type="match status" value="1"/>
</dbReference>
<gene>
    <name evidence="8" type="ORF">ODALV1_LOCUS19187</name>
</gene>
<dbReference type="InterPro" id="IPR000488">
    <property type="entry name" value="Death_dom"/>
</dbReference>
<dbReference type="EMBL" id="CAXLJM020000065">
    <property type="protein sequence ID" value="CAL8121035.1"/>
    <property type="molecule type" value="Genomic_DNA"/>
</dbReference>
<evidence type="ECO:0000256" key="1">
    <source>
        <dbReference type="ARBA" id="ARBA00022729"/>
    </source>
</evidence>
<dbReference type="Gene3D" id="1.20.1440.180">
    <property type="entry name" value="KEN domain"/>
    <property type="match status" value="1"/>
</dbReference>
<dbReference type="PROSITE" id="PS51392">
    <property type="entry name" value="KEN"/>
    <property type="match status" value="1"/>
</dbReference>
<proteinExistence type="predicted"/>
<protein>
    <submittedName>
        <fullName evidence="8">Uncharacterized protein</fullName>
    </submittedName>
</protein>
<dbReference type="InterPro" id="IPR038357">
    <property type="entry name" value="KEN_sf"/>
</dbReference>
<name>A0ABP1RB13_9HEXA</name>
<reference evidence="8 9" key="1">
    <citation type="submission" date="2024-08" db="EMBL/GenBank/DDBJ databases">
        <authorList>
            <person name="Cucini C."/>
            <person name="Frati F."/>
        </authorList>
    </citation>
    <scope>NUCLEOTIDE SEQUENCE [LARGE SCALE GENOMIC DNA]</scope>
</reference>
<dbReference type="PROSITE" id="PS00107">
    <property type="entry name" value="PROTEIN_KINASE_ATP"/>
    <property type="match status" value="1"/>
</dbReference>
<keyword evidence="2 4" id="KW-0547">Nucleotide-binding</keyword>
<comment type="caution">
    <text evidence="8">The sequence shown here is derived from an EMBL/GenBank/DDBJ whole genome shotgun (WGS) entry which is preliminary data.</text>
</comment>
<feature type="domain" description="Protein kinase" evidence="5">
    <location>
        <begin position="188"/>
        <end position="464"/>
    </location>
</feature>
<dbReference type="PROSITE" id="PS50017">
    <property type="entry name" value="DEATH_DOMAIN"/>
    <property type="match status" value="1"/>
</dbReference>
<evidence type="ECO:0000256" key="2">
    <source>
        <dbReference type="ARBA" id="ARBA00022741"/>
    </source>
</evidence>
<organism evidence="8 9">
    <name type="scientific">Orchesella dallaii</name>
    <dbReference type="NCBI Taxonomy" id="48710"/>
    <lineage>
        <taxon>Eukaryota</taxon>
        <taxon>Metazoa</taxon>
        <taxon>Ecdysozoa</taxon>
        <taxon>Arthropoda</taxon>
        <taxon>Hexapoda</taxon>
        <taxon>Collembola</taxon>
        <taxon>Entomobryomorpha</taxon>
        <taxon>Entomobryoidea</taxon>
        <taxon>Orchesellidae</taxon>
        <taxon>Orchesellinae</taxon>
        <taxon>Orchesella</taxon>
    </lineage>
</organism>
<feature type="domain" description="Death" evidence="6">
    <location>
        <begin position="45"/>
        <end position="114"/>
    </location>
</feature>
<sequence>MDNSGGSDYWDSLLVGDEPCTFVNIVNVLIRSAGSVLLWYRLMDVARCLPIPHNVIMRLKSDLALDRLTYPSAFFSILETWRSIELRNAKLRTLIYVLGANNLKDCADSLRNEFGQRHGIATSRIGTSQGKSLDTPDDTDEVLGIPNMEKHDIQQHPLNVSNSLPPNLTKLQQSKETLTPLSGTGVRYDPTTRLGDGATSNVYKGYYGKIPAAVKIVESKHFDIYHNEINVWQHMKQTIEENNLNIVTLLFWQELKTSKYLIVMERATCDLADRVKHLKLSAIPSQLIKTEHRKITGFIHEVAKGLKWMHECKNPIIHRDVKPENILIFATSSREIAKLGDFGVSRKLQNSLTGTTTGGQGTFSWMAPEAITAFQFNQKFHTTKAVDIFSLGMTAHFAMSLGNHPFEESQKHGKFVMMNISDPNIMPGILGHPNYAADHLLQWMMTKPVDGRPNIQQVVQHPCFWDWKRTEEFVCAVARCFDRNHDINIQNCINKNYKLRIHWLGKPVSWLDRLGRNVQTILFYWKKDYASHEDLIMKLVELMRDKYMHYRDMMEKNTLPTNDVFTFQGSFDDGKYWDYFITTYPEVVIHLFCQIANRNEFSLETLKREYFKNFNQVPDWIN</sequence>
<dbReference type="PANTHER" id="PTHR13954">
    <property type="entry name" value="IRE1-RELATED"/>
    <property type="match status" value="1"/>
</dbReference>
<dbReference type="InterPro" id="IPR011009">
    <property type="entry name" value="Kinase-like_dom_sf"/>
</dbReference>
<keyword evidence="1" id="KW-0732">Signal</keyword>
<dbReference type="Pfam" id="PF00069">
    <property type="entry name" value="Pkinase"/>
    <property type="match status" value="1"/>
</dbReference>
<dbReference type="PANTHER" id="PTHR13954:SF6">
    <property type="entry name" value="NON-SPECIFIC SERINE_THREONINE PROTEIN KINASE"/>
    <property type="match status" value="1"/>
</dbReference>